<reference evidence="7 8" key="1">
    <citation type="submission" date="2018-11" db="EMBL/GenBank/DDBJ databases">
        <title>Mesobaculum littorinae gen. nov., sp. nov., isolated from Littorina scabra that represents a novel genus of the order Rhodobacteraceae.</title>
        <authorList>
            <person name="Li F."/>
        </authorList>
    </citation>
    <scope>NUCLEOTIDE SEQUENCE [LARGE SCALE GENOMIC DNA]</scope>
    <source>
        <strain evidence="7 8">M0103</strain>
    </source>
</reference>
<dbReference type="AlphaFoldDB" id="A0A438AI14"/>
<dbReference type="Pfam" id="PF06761">
    <property type="entry name" value="IcmF-related"/>
    <property type="match status" value="1"/>
</dbReference>
<dbReference type="InterPro" id="IPR017731">
    <property type="entry name" value="TssM1-like"/>
</dbReference>
<evidence type="ECO:0000256" key="1">
    <source>
        <dbReference type="SAM" id="Coils"/>
    </source>
</evidence>
<gene>
    <name evidence="7" type="primary">tssM</name>
    <name evidence="7" type="ORF">EKE94_05040</name>
</gene>
<evidence type="ECO:0000259" key="6">
    <source>
        <dbReference type="Pfam" id="PF14331"/>
    </source>
</evidence>
<proteinExistence type="predicted"/>
<dbReference type="PANTHER" id="PTHR36153">
    <property type="entry name" value="INNER MEMBRANE PROTEIN-RELATED"/>
    <property type="match status" value="1"/>
</dbReference>
<keyword evidence="3" id="KW-1133">Transmembrane helix</keyword>
<keyword evidence="1" id="KW-0175">Coiled coil</keyword>
<dbReference type="NCBIfam" id="TIGR03348">
    <property type="entry name" value="VI_IcmF"/>
    <property type="match status" value="1"/>
</dbReference>
<evidence type="ECO:0000256" key="3">
    <source>
        <dbReference type="SAM" id="Phobius"/>
    </source>
</evidence>
<name>A0A438AI14_9RHOB</name>
<dbReference type="SUPFAM" id="SSF52540">
    <property type="entry name" value="P-loop containing nucleoside triphosphate hydrolases"/>
    <property type="match status" value="1"/>
</dbReference>
<feature type="transmembrane region" description="Helical" evidence="3">
    <location>
        <begin position="440"/>
        <end position="466"/>
    </location>
</feature>
<feature type="domain" description="IcmF-related" evidence="5">
    <location>
        <begin position="502"/>
        <end position="804"/>
    </location>
</feature>
<dbReference type="OrthoDB" id="9758229at2"/>
<feature type="transmembrane region" description="Helical" evidence="3">
    <location>
        <begin position="21"/>
        <end position="41"/>
    </location>
</feature>
<dbReference type="Pfam" id="PF14331">
    <property type="entry name" value="IcmF-related_N"/>
    <property type="match status" value="1"/>
</dbReference>
<evidence type="ECO:0000256" key="2">
    <source>
        <dbReference type="SAM" id="MobiDB-lite"/>
    </source>
</evidence>
<feature type="transmembrane region" description="Helical" evidence="3">
    <location>
        <begin position="61"/>
        <end position="79"/>
    </location>
</feature>
<evidence type="ECO:0000313" key="7">
    <source>
        <dbReference type="EMBL" id="RVV98298.1"/>
    </source>
</evidence>
<keyword evidence="8" id="KW-1185">Reference proteome</keyword>
<dbReference type="RefSeq" id="WP_127905531.1">
    <property type="nucleotide sequence ID" value="NZ_RQXX01000002.1"/>
</dbReference>
<dbReference type="Pfam" id="PF06744">
    <property type="entry name" value="IcmF_C"/>
    <property type="match status" value="1"/>
</dbReference>
<feature type="region of interest" description="Disordered" evidence="2">
    <location>
        <begin position="851"/>
        <end position="876"/>
    </location>
</feature>
<protein>
    <submittedName>
        <fullName evidence="7">Type VI secretion system membrane subunit TssM</fullName>
    </submittedName>
</protein>
<feature type="compositionally biased region" description="Low complexity" evidence="2">
    <location>
        <begin position="860"/>
        <end position="871"/>
    </location>
</feature>
<organism evidence="7 8">
    <name type="scientific">Mesobaculum littorinae</name>
    <dbReference type="NCBI Taxonomy" id="2486419"/>
    <lineage>
        <taxon>Bacteria</taxon>
        <taxon>Pseudomonadati</taxon>
        <taxon>Pseudomonadota</taxon>
        <taxon>Alphaproteobacteria</taxon>
        <taxon>Rhodobacterales</taxon>
        <taxon>Roseobacteraceae</taxon>
        <taxon>Mesobaculum</taxon>
    </lineage>
</organism>
<accession>A0A438AI14</accession>
<evidence type="ECO:0000313" key="8">
    <source>
        <dbReference type="Proteomes" id="UP000285908"/>
    </source>
</evidence>
<dbReference type="InterPro" id="IPR009612">
    <property type="entry name" value="IcmF-rel"/>
</dbReference>
<dbReference type="EMBL" id="RQXX01000002">
    <property type="protein sequence ID" value="RVV98298.1"/>
    <property type="molecule type" value="Genomic_DNA"/>
</dbReference>
<sequence length="1184" mass="127884">MNPLAMWTSLRSTLDSYVGVLGRRFLSVIWVGAICALIWIFGPRLAMGGVAPLSSIRARLIAIGVVILGWILWMLIAWIRARRADRALAEDATETPEERAASESRAEIAELQSRLKAAMALMRKVARRRTGYAYEFPWYLMMGPPGAGKTTLLTNSGLKFPLGDAMGAEPVQGVGGTRNCNWWFTDRAILIDTAGRYTTQDSQRERDNKGFLGFLRMLRKHRRAQPINGIILTLSLTDLLTQDPDDRLREVRAVRQRLAEIEESLGARIPVYVVLTKADKLNGFAQFFEELGGQSREQVWGMTFDWDKTAPGTLPESFSREYRALQDRLSGLLLERLQQETDIARRGAIFRFPAQVAALHDSLLEIVEELASGNANVSEPMIRGVYFASATQEAEARRSGAGPARSMNRSYFVNRLFGEVILGEAALVSRDRRVSRRKRLATTAAYGAVTVAALLLTASWVASFLFNSRALADAENELAQYTEQARNIPVDSIADSDFLRVLPALNTIEQAPDAFEGGTDDAALYRVGMGLGQEDRIIARHGEVYADALGAYLLPRYMVALQDRLKTPDLGEAEAFETLKHYLALAGLGPIDPDALLAQAETVFADLYPGSGRADTRAALMRHMAAMLDRGDLPVMAIDDALVADIREEIGNRSPAQRTLDLLETRTSARALGLWTPAEALGPAGSGAFVRASGTPLDQGIPGLFTREGYREVVLASIGPLAEIAADEAWVRGPAAARVSNVSDVTRDAMQLYWTEFDGRWRDLVSDLKIRSPENLADASDLVALLASQADPIGRLSREIAIATNLAQPATALAGETAEGATEIAAPEPGAGDLPFDPLAAPDPFRRLRRTLDTGGAGTAGATDGAADGAGSDQAAQPDDIAALGPLFDEIYQQLGRVSATDARATEVFAADSQLNTAVQALVAKGRGLPAPADAWTVGFATSLAGTAMGRARDEVARLWAADGAPECTRAIAGRYPFAPEGTAEVTLDDFTRIFGPGGMFQTFFDQNLADFVDVSTDPWSWKGGLGTTGESSQALQQFQRAAAIRTAFFPSGETAPRVEITFDLRDLDPAARVALVEIGGGNSVHGLDRAEQRTLAWPGEAPSTSRITLLPGDRANALQTGGEWSPFRLFDAATTTRVSDNEFDAAFRIDGRRVSFRVTAGSVNNPFALPALADFACPATMLE</sequence>
<keyword evidence="3" id="KW-0472">Membrane</keyword>
<feature type="domain" description="Type VI secretion system component TssM1 N-terminal" evidence="6">
    <location>
        <begin position="205"/>
        <end position="448"/>
    </location>
</feature>
<dbReference type="InterPro" id="IPR053156">
    <property type="entry name" value="T6SS_TssM-like"/>
</dbReference>
<evidence type="ECO:0000259" key="5">
    <source>
        <dbReference type="Pfam" id="PF06761"/>
    </source>
</evidence>
<dbReference type="InterPro" id="IPR025743">
    <property type="entry name" value="TssM1_N"/>
</dbReference>
<dbReference type="InterPro" id="IPR010623">
    <property type="entry name" value="IcmF_C"/>
</dbReference>
<dbReference type="InterPro" id="IPR027417">
    <property type="entry name" value="P-loop_NTPase"/>
</dbReference>
<dbReference type="Proteomes" id="UP000285908">
    <property type="component" value="Unassembled WGS sequence"/>
</dbReference>
<feature type="coiled-coil region" evidence="1">
    <location>
        <begin position="101"/>
        <end position="128"/>
    </location>
</feature>
<dbReference type="PANTHER" id="PTHR36153:SF1">
    <property type="entry name" value="TYPE VI SECRETION SYSTEM COMPONENT TSSM1"/>
    <property type="match status" value="1"/>
</dbReference>
<feature type="domain" description="Type VI secretion system IcmF C-terminal" evidence="4">
    <location>
        <begin position="1066"/>
        <end position="1163"/>
    </location>
</feature>
<evidence type="ECO:0000259" key="4">
    <source>
        <dbReference type="Pfam" id="PF06744"/>
    </source>
</evidence>
<dbReference type="CDD" id="cd00882">
    <property type="entry name" value="Ras_like_GTPase"/>
    <property type="match status" value="1"/>
</dbReference>
<dbReference type="Gene3D" id="3.40.50.300">
    <property type="entry name" value="P-loop containing nucleotide triphosphate hydrolases"/>
    <property type="match status" value="1"/>
</dbReference>
<keyword evidence="3" id="KW-0812">Transmembrane</keyword>
<comment type="caution">
    <text evidence="7">The sequence shown here is derived from an EMBL/GenBank/DDBJ whole genome shotgun (WGS) entry which is preliminary data.</text>
</comment>